<feature type="region of interest" description="Disordered" evidence="2">
    <location>
        <begin position="33"/>
        <end position="91"/>
    </location>
</feature>
<keyword evidence="4" id="KW-1185">Reference proteome</keyword>
<keyword evidence="1" id="KW-0175">Coiled coil</keyword>
<feature type="compositionally biased region" description="Pro residues" evidence="2">
    <location>
        <begin position="65"/>
        <end position="83"/>
    </location>
</feature>
<proteinExistence type="predicted"/>
<feature type="coiled-coil region" evidence="1">
    <location>
        <begin position="95"/>
        <end position="122"/>
    </location>
</feature>
<organism evidence="3 4">
    <name type="scientific">Azoarcus indigens</name>
    <dbReference type="NCBI Taxonomy" id="29545"/>
    <lineage>
        <taxon>Bacteria</taxon>
        <taxon>Pseudomonadati</taxon>
        <taxon>Pseudomonadota</taxon>
        <taxon>Betaproteobacteria</taxon>
        <taxon>Rhodocyclales</taxon>
        <taxon>Zoogloeaceae</taxon>
        <taxon>Azoarcus</taxon>
    </lineage>
</organism>
<dbReference type="AlphaFoldDB" id="A0A4R6E3B8"/>
<dbReference type="Proteomes" id="UP000295129">
    <property type="component" value="Unassembled WGS sequence"/>
</dbReference>
<dbReference type="InterPro" id="IPR021244">
    <property type="entry name" value="DUF2802"/>
</dbReference>
<evidence type="ECO:0000313" key="4">
    <source>
        <dbReference type="Proteomes" id="UP000295129"/>
    </source>
</evidence>
<name>A0A4R6E3B8_9RHOO</name>
<evidence type="ECO:0000256" key="2">
    <source>
        <dbReference type="SAM" id="MobiDB-lite"/>
    </source>
</evidence>
<feature type="compositionally biased region" description="Basic and acidic residues" evidence="2">
    <location>
        <begin position="33"/>
        <end position="43"/>
    </location>
</feature>
<evidence type="ECO:0000313" key="3">
    <source>
        <dbReference type="EMBL" id="TDN51308.1"/>
    </source>
</evidence>
<dbReference type="Pfam" id="PF10975">
    <property type="entry name" value="DUF2802"/>
    <property type="match status" value="1"/>
</dbReference>
<dbReference type="EMBL" id="SNVV01000007">
    <property type="protein sequence ID" value="TDN51308.1"/>
    <property type="molecule type" value="Genomic_DNA"/>
</dbReference>
<dbReference type="RefSeq" id="WP_211168435.1">
    <property type="nucleotide sequence ID" value="NZ_SNVV01000007.1"/>
</dbReference>
<protein>
    <submittedName>
        <fullName evidence="3">Uncharacterized protein DUF2802</fullName>
    </submittedName>
</protein>
<gene>
    <name evidence="3" type="ORF">C7389_10742</name>
</gene>
<accession>A0A4R6E3B8</accession>
<reference evidence="3 4" key="1">
    <citation type="submission" date="2019-03" db="EMBL/GenBank/DDBJ databases">
        <title>Genomic Encyclopedia of Type Strains, Phase IV (KMG-IV): sequencing the most valuable type-strain genomes for metagenomic binning, comparative biology and taxonomic classification.</title>
        <authorList>
            <person name="Goeker M."/>
        </authorList>
    </citation>
    <scope>NUCLEOTIDE SEQUENCE [LARGE SCALE GENOMIC DNA]</scope>
    <source>
        <strain evidence="3 4">DSM 12121</strain>
    </source>
</reference>
<evidence type="ECO:0000256" key="1">
    <source>
        <dbReference type="SAM" id="Coils"/>
    </source>
</evidence>
<sequence length="192" mass="20483">MRELLWVGIAILLLYGAWQLLRALAAGRRRAQESLRPARREAPAEEGGEDGEDDEEGFDYAPVARPLPPPAATGIPPAAPAPPTAAASAPAGPDAFQLELELQRMRREVAGLRAALEVQQGEIGGLHESVRLLREQLESAAATPAGAPQYTEALVFARRGLPAELIAERCDISVAEAELVRSLAARGEDAQR</sequence>
<feature type="compositionally biased region" description="Acidic residues" evidence="2">
    <location>
        <begin position="44"/>
        <end position="58"/>
    </location>
</feature>
<comment type="caution">
    <text evidence="3">The sequence shown here is derived from an EMBL/GenBank/DDBJ whole genome shotgun (WGS) entry which is preliminary data.</text>
</comment>